<dbReference type="PANTHER" id="PTHR42885">
    <property type="entry name" value="HISTIDINOL-PHOSPHATE AMINOTRANSFERASE-RELATED"/>
    <property type="match status" value="1"/>
</dbReference>
<dbReference type="InterPro" id="IPR015424">
    <property type="entry name" value="PyrdxlP-dep_Trfase"/>
</dbReference>
<dbReference type="Pfam" id="PF00155">
    <property type="entry name" value="Aminotran_1_2"/>
    <property type="match status" value="1"/>
</dbReference>
<comment type="caution">
    <text evidence="5">The sequence shown here is derived from an EMBL/GenBank/DDBJ whole genome shotgun (WGS) entry which is preliminary data.</text>
</comment>
<dbReference type="SUPFAM" id="SSF53383">
    <property type="entry name" value="PLP-dependent transferases"/>
    <property type="match status" value="1"/>
</dbReference>
<evidence type="ECO:0000313" key="6">
    <source>
        <dbReference type="Proteomes" id="UP001597369"/>
    </source>
</evidence>
<gene>
    <name evidence="5" type="ORF">ACFSKU_14240</name>
</gene>
<dbReference type="InterPro" id="IPR004838">
    <property type="entry name" value="NHTrfase_class1_PyrdxlP-BS"/>
</dbReference>
<evidence type="ECO:0000256" key="3">
    <source>
        <dbReference type="RuleBase" id="RU000481"/>
    </source>
</evidence>
<sequence length="340" mass="39048">MLHGHGDDSYRYKHKIIADFSTNVWYGGEPAGMKEHLFNQWHLVQKYPEVLAESLSEQVAQHYHLKPGQVLISNGTTESVYLVAQAFRGQRTTIATPAFAEYEDACRMHQHQVEFMPWDKLNSIPRLETDLLFICNPNNPTGSVYFPLEELIDRNPQTLFVLDEAFIEFTISIETAIPLLIRYENLLLLRSMTKAFAIPGLRLGYIVAHEKRSAQLRDLKFPWSVNALAIAAGKYIFDNYKHIQLPLRQLLKDKEALTFQLQQEAGVKVHESHTHFFLAETAHSTAAELKQYLVEKHGILIRDASNFRGLNEKHFRVATLTPARNQLLIQALTTWNKHCS</sequence>
<evidence type="ECO:0000256" key="1">
    <source>
        <dbReference type="ARBA" id="ARBA00001933"/>
    </source>
</evidence>
<keyword evidence="6" id="KW-1185">Reference proteome</keyword>
<dbReference type="InterPro" id="IPR004839">
    <property type="entry name" value="Aminotransferase_I/II_large"/>
</dbReference>
<dbReference type="InterPro" id="IPR015422">
    <property type="entry name" value="PyrdxlP-dep_Trfase_small"/>
</dbReference>
<dbReference type="PROSITE" id="PS00105">
    <property type="entry name" value="AA_TRANSFER_CLASS_1"/>
    <property type="match status" value="1"/>
</dbReference>
<evidence type="ECO:0000259" key="4">
    <source>
        <dbReference type="Pfam" id="PF00155"/>
    </source>
</evidence>
<comment type="cofactor">
    <cofactor evidence="1 3">
        <name>pyridoxal 5'-phosphate</name>
        <dbReference type="ChEBI" id="CHEBI:597326"/>
    </cofactor>
</comment>
<keyword evidence="3 5" id="KW-0808">Transferase</keyword>
<dbReference type="RefSeq" id="WP_229962374.1">
    <property type="nucleotide sequence ID" value="NZ_JAJJWI010000022.1"/>
</dbReference>
<accession>A0ABW4X1L1</accession>
<dbReference type="Proteomes" id="UP001597369">
    <property type="component" value="Unassembled WGS sequence"/>
</dbReference>
<evidence type="ECO:0000313" key="5">
    <source>
        <dbReference type="EMBL" id="MFD2068052.1"/>
    </source>
</evidence>
<evidence type="ECO:0000256" key="2">
    <source>
        <dbReference type="ARBA" id="ARBA00022898"/>
    </source>
</evidence>
<name>A0ABW4X1L1_9BACT</name>
<comment type="similarity">
    <text evidence="3">Belongs to the class-I pyridoxal-phosphate-dependent aminotransferase family.</text>
</comment>
<keyword evidence="2" id="KW-0663">Pyridoxal phosphate</keyword>
<dbReference type="CDD" id="cd00609">
    <property type="entry name" value="AAT_like"/>
    <property type="match status" value="1"/>
</dbReference>
<dbReference type="InterPro" id="IPR015421">
    <property type="entry name" value="PyrdxlP-dep_Trfase_major"/>
</dbReference>
<dbReference type="GO" id="GO:0004400">
    <property type="term" value="F:histidinol-phosphate transaminase activity"/>
    <property type="evidence" value="ECO:0007669"/>
    <property type="project" value="UniProtKB-EC"/>
</dbReference>
<feature type="domain" description="Aminotransferase class I/classII large" evidence="4">
    <location>
        <begin position="42"/>
        <end position="332"/>
    </location>
</feature>
<dbReference type="Gene3D" id="3.40.640.10">
    <property type="entry name" value="Type I PLP-dependent aspartate aminotransferase-like (Major domain)"/>
    <property type="match status" value="1"/>
</dbReference>
<proteinExistence type="inferred from homology"/>
<keyword evidence="3 5" id="KW-0032">Aminotransferase</keyword>
<protein>
    <recommendedName>
        <fullName evidence="3">Aminotransferase</fullName>
        <ecNumber evidence="3">2.6.1.-</ecNumber>
    </recommendedName>
</protein>
<reference evidence="6" key="1">
    <citation type="journal article" date="2019" name="Int. J. Syst. Evol. Microbiol.">
        <title>The Global Catalogue of Microorganisms (GCM) 10K type strain sequencing project: providing services to taxonomists for standard genome sequencing and annotation.</title>
        <authorList>
            <consortium name="The Broad Institute Genomics Platform"/>
            <consortium name="The Broad Institute Genome Sequencing Center for Infectious Disease"/>
            <person name="Wu L."/>
            <person name="Ma J."/>
        </authorList>
    </citation>
    <scope>NUCLEOTIDE SEQUENCE [LARGE SCALE GENOMIC DNA]</scope>
    <source>
        <strain evidence="6">JCM 16545</strain>
    </source>
</reference>
<dbReference type="Gene3D" id="3.90.1150.10">
    <property type="entry name" value="Aspartate Aminotransferase, domain 1"/>
    <property type="match status" value="1"/>
</dbReference>
<organism evidence="5 6">
    <name type="scientific">Pontibacter silvestris</name>
    <dbReference type="NCBI Taxonomy" id="2305183"/>
    <lineage>
        <taxon>Bacteria</taxon>
        <taxon>Pseudomonadati</taxon>
        <taxon>Bacteroidota</taxon>
        <taxon>Cytophagia</taxon>
        <taxon>Cytophagales</taxon>
        <taxon>Hymenobacteraceae</taxon>
        <taxon>Pontibacter</taxon>
    </lineage>
</organism>
<dbReference type="PANTHER" id="PTHR42885:SF1">
    <property type="entry name" value="THREONINE-PHOSPHATE DECARBOXYLASE"/>
    <property type="match status" value="1"/>
</dbReference>
<dbReference type="EC" id="2.6.1.-" evidence="3"/>
<dbReference type="EMBL" id="JBHUHV010000042">
    <property type="protein sequence ID" value="MFD2068052.1"/>
    <property type="molecule type" value="Genomic_DNA"/>
</dbReference>